<sequence>MRGGSKSQFDGDIILITEKFTNYQDNYVYPGYNSTPVNHLKYNIYLQGLQPIENE</sequence>
<comment type="caution">
    <text evidence="1">The sequence shown here is derived from an EMBL/GenBank/DDBJ whole genome shotgun (WGS) entry which is preliminary data.</text>
</comment>
<evidence type="ECO:0000313" key="4">
    <source>
        <dbReference type="Proteomes" id="UP001208692"/>
    </source>
</evidence>
<proteinExistence type="predicted"/>
<accession>A0AAV5AP16</accession>
<name>A0AAV5AP16_9FLAO</name>
<dbReference type="EMBL" id="BQKA01000001">
    <property type="protein sequence ID" value="GJM49094.1"/>
    <property type="molecule type" value="Genomic_DNA"/>
</dbReference>
<evidence type="ECO:0000313" key="3">
    <source>
        <dbReference type="Proteomes" id="UP001207736"/>
    </source>
</evidence>
<keyword evidence="4" id="KW-1185">Reference proteome</keyword>
<organism evidence="1 3">
    <name type="scientific">Capnocytophaga catalasegens</name>
    <dbReference type="NCBI Taxonomy" id="1004260"/>
    <lineage>
        <taxon>Bacteria</taxon>
        <taxon>Pseudomonadati</taxon>
        <taxon>Bacteroidota</taxon>
        <taxon>Flavobacteriia</taxon>
        <taxon>Flavobacteriales</taxon>
        <taxon>Flavobacteriaceae</taxon>
        <taxon>Capnocytophaga</taxon>
    </lineage>
</organism>
<evidence type="ECO:0000313" key="1">
    <source>
        <dbReference type="EMBL" id="GJM49094.1"/>
    </source>
</evidence>
<protein>
    <submittedName>
        <fullName evidence="1">Uncharacterized protein</fullName>
    </submittedName>
</protein>
<dbReference type="Proteomes" id="UP001207736">
    <property type="component" value="Unassembled WGS sequence"/>
</dbReference>
<dbReference type="EMBL" id="BQKB01000011">
    <property type="protein sequence ID" value="GJM52355.1"/>
    <property type="molecule type" value="Genomic_DNA"/>
</dbReference>
<reference evidence="1 4" key="1">
    <citation type="submission" date="2021-11" db="EMBL/GenBank/DDBJ databases">
        <title>Draft genome sequence of Capnocytophaga sp. strain KC07075 isolated from cat oral cavity.</title>
        <authorList>
            <person name="Suzuki M."/>
            <person name="Imaoka K."/>
            <person name="Kimura M."/>
            <person name="Morikawa S."/>
            <person name="Maeda K."/>
        </authorList>
    </citation>
    <scope>NUCLEOTIDE SEQUENCE</scope>
    <source>
        <strain evidence="1">KC07075</strain>
        <strain evidence="2 4">KC07079</strain>
    </source>
</reference>
<dbReference type="RefSeq" id="WP_264845027.1">
    <property type="nucleotide sequence ID" value="NZ_BPMA01000002.1"/>
</dbReference>
<dbReference type="AlphaFoldDB" id="A0AAV5AP16"/>
<evidence type="ECO:0000313" key="2">
    <source>
        <dbReference type="EMBL" id="GJM52355.1"/>
    </source>
</evidence>
<dbReference type="Proteomes" id="UP001208692">
    <property type="component" value="Unassembled WGS sequence"/>
</dbReference>
<gene>
    <name evidence="1" type="ORF">RCZ15_00700</name>
    <name evidence="2" type="ORF">RCZ16_06730</name>
</gene>